<evidence type="ECO:0000313" key="7">
    <source>
        <dbReference type="EMBL" id="GII50937.1"/>
    </source>
</evidence>
<name>A0A8J3UW59_9ACTN</name>
<feature type="transmembrane region" description="Helical" evidence="6">
    <location>
        <begin position="187"/>
        <end position="206"/>
    </location>
</feature>
<dbReference type="RefSeq" id="WP_239095461.1">
    <property type="nucleotide sequence ID" value="NZ_BAAAKY010000075.1"/>
</dbReference>
<dbReference type="InterPro" id="IPR001123">
    <property type="entry name" value="LeuE-type"/>
</dbReference>
<accession>A0A8J3UW59</accession>
<protein>
    <submittedName>
        <fullName evidence="7">Lysine transporter LysE</fullName>
    </submittedName>
</protein>
<feature type="transmembrane region" description="Helical" evidence="6">
    <location>
        <begin position="152"/>
        <end position="175"/>
    </location>
</feature>
<comment type="caution">
    <text evidence="7">The sequence shown here is derived from an EMBL/GenBank/DDBJ whole genome shotgun (WGS) entry which is preliminary data.</text>
</comment>
<keyword evidence="3 6" id="KW-0812">Transmembrane</keyword>
<feature type="transmembrane region" description="Helical" evidence="6">
    <location>
        <begin position="39"/>
        <end position="63"/>
    </location>
</feature>
<dbReference type="Pfam" id="PF01810">
    <property type="entry name" value="LysE"/>
    <property type="match status" value="1"/>
</dbReference>
<dbReference type="AlphaFoldDB" id="A0A8J3UW59"/>
<feature type="transmembrane region" description="Helical" evidence="6">
    <location>
        <begin position="115"/>
        <end position="140"/>
    </location>
</feature>
<comment type="subcellular location">
    <subcellularLocation>
        <location evidence="1">Cell membrane</location>
        <topology evidence="1">Multi-pass membrane protein</topology>
    </subcellularLocation>
</comment>
<gene>
    <name evidence="7" type="ORF">Psi02_73610</name>
</gene>
<keyword evidence="2" id="KW-1003">Cell membrane</keyword>
<keyword evidence="5 6" id="KW-0472">Membrane</keyword>
<feature type="transmembrane region" description="Helical" evidence="6">
    <location>
        <begin position="6"/>
        <end position="27"/>
    </location>
</feature>
<evidence type="ECO:0000256" key="2">
    <source>
        <dbReference type="ARBA" id="ARBA00022475"/>
    </source>
</evidence>
<evidence type="ECO:0000256" key="5">
    <source>
        <dbReference type="ARBA" id="ARBA00023136"/>
    </source>
</evidence>
<evidence type="ECO:0000256" key="4">
    <source>
        <dbReference type="ARBA" id="ARBA00022989"/>
    </source>
</evidence>
<evidence type="ECO:0000256" key="6">
    <source>
        <dbReference type="SAM" id="Phobius"/>
    </source>
</evidence>
<dbReference type="PANTHER" id="PTHR30086:SF20">
    <property type="entry name" value="ARGININE EXPORTER PROTEIN ARGO-RELATED"/>
    <property type="match status" value="1"/>
</dbReference>
<evidence type="ECO:0000256" key="3">
    <source>
        <dbReference type="ARBA" id="ARBA00022692"/>
    </source>
</evidence>
<dbReference type="PANTHER" id="PTHR30086">
    <property type="entry name" value="ARGININE EXPORTER PROTEIN ARGO"/>
    <property type="match status" value="1"/>
</dbReference>
<evidence type="ECO:0000256" key="1">
    <source>
        <dbReference type="ARBA" id="ARBA00004651"/>
    </source>
</evidence>
<dbReference type="GO" id="GO:0005886">
    <property type="term" value="C:plasma membrane"/>
    <property type="evidence" value="ECO:0007669"/>
    <property type="project" value="UniProtKB-SubCell"/>
</dbReference>
<dbReference type="EMBL" id="BOOQ01000058">
    <property type="protein sequence ID" value="GII50937.1"/>
    <property type="molecule type" value="Genomic_DNA"/>
</dbReference>
<dbReference type="Proteomes" id="UP000644610">
    <property type="component" value="Unassembled WGS sequence"/>
</dbReference>
<sequence length="209" mass="21062">MAALVAGLLAGYGIAMPVGAVATYLVALTARTSLKIGICAALGVATADGLYALVAAIGGSALTPVLEPIMAPLRWASAFVLIAMAARSGITAFRQYRKQQVASRTDEAPLTPTRAYLGLLGITMMNPITVIYFAALVLATQASAAPDLLGQAVFILAAFAASASWQLLLAGGGALLGRALTGSGGRLITSVCSSILITAFAAHLLISAS</sequence>
<evidence type="ECO:0000313" key="8">
    <source>
        <dbReference type="Proteomes" id="UP000644610"/>
    </source>
</evidence>
<organism evidence="7 8">
    <name type="scientific">Planotetraspora silvatica</name>
    <dbReference type="NCBI Taxonomy" id="234614"/>
    <lineage>
        <taxon>Bacteria</taxon>
        <taxon>Bacillati</taxon>
        <taxon>Actinomycetota</taxon>
        <taxon>Actinomycetes</taxon>
        <taxon>Streptosporangiales</taxon>
        <taxon>Streptosporangiaceae</taxon>
        <taxon>Planotetraspora</taxon>
    </lineage>
</organism>
<feature type="transmembrane region" description="Helical" evidence="6">
    <location>
        <begin position="75"/>
        <end position="94"/>
    </location>
</feature>
<reference evidence="7" key="1">
    <citation type="submission" date="2021-01" db="EMBL/GenBank/DDBJ databases">
        <title>Whole genome shotgun sequence of Planotetraspora silvatica NBRC 100141.</title>
        <authorList>
            <person name="Komaki H."/>
            <person name="Tamura T."/>
        </authorList>
    </citation>
    <scope>NUCLEOTIDE SEQUENCE</scope>
    <source>
        <strain evidence="7">NBRC 100141</strain>
    </source>
</reference>
<dbReference type="GO" id="GO:0015171">
    <property type="term" value="F:amino acid transmembrane transporter activity"/>
    <property type="evidence" value="ECO:0007669"/>
    <property type="project" value="TreeGrafter"/>
</dbReference>
<keyword evidence="8" id="KW-1185">Reference proteome</keyword>
<proteinExistence type="predicted"/>
<keyword evidence="4 6" id="KW-1133">Transmembrane helix</keyword>